<dbReference type="InterPro" id="IPR050219">
    <property type="entry name" value="DnaG_primase"/>
</dbReference>
<comment type="function">
    <text evidence="12 13">RNA polymerase that catalyzes the synthesis of short RNA molecules used as primers for DNA polymerase during DNA replication.</text>
</comment>
<dbReference type="AlphaFoldDB" id="A0A7H9CIJ1"/>
<dbReference type="NCBIfam" id="TIGR01391">
    <property type="entry name" value="dnaG"/>
    <property type="match status" value="1"/>
</dbReference>
<dbReference type="Gene3D" id="3.40.1360.10">
    <property type="match status" value="1"/>
</dbReference>
<evidence type="ECO:0000256" key="13">
    <source>
        <dbReference type="PIRNR" id="PIRNR002811"/>
    </source>
</evidence>
<dbReference type="CDD" id="cd03364">
    <property type="entry name" value="TOPRIM_DnaG_primases"/>
    <property type="match status" value="1"/>
</dbReference>
<keyword evidence="2 12" id="KW-0639">Primosome</keyword>
<dbReference type="GO" id="GO:0005737">
    <property type="term" value="C:cytoplasm"/>
    <property type="evidence" value="ECO:0007669"/>
    <property type="project" value="TreeGrafter"/>
</dbReference>
<dbReference type="PROSITE" id="PS50880">
    <property type="entry name" value="TOPRIM"/>
    <property type="match status" value="1"/>
</dbReference>
<comment type="similarity">
    <text evidence="12 13">Belongs to the DnaG primase family.</text>
</comment>
<dbReference type="InterPro" id="IPR034151">
    <property type="entry name" value="TOPRIM_DnaG_bac"/>
</dbReference>
<proteinExistence type="inferred from homology"/>
<keyword evidence="7 12" id="KW-0863">Zinc-finger</keyword>
<dbReference type="EC" id="2.7.7.101" evidence="12"/>
<dbReference type="RefSeq" id="WP_179975050.1">
    <property type="nucleotide sequence ID" value="NZ_CP049075.1"/>
</dbReference>
<dbReference type="KEGG" id="cinf:CINF_1446"/>
<keyword evidence="8 12" id="KW-0862">Zinc</keyword>
<dbReference type="InterPro" id="IPR016136">
    <property type="entry name" value="DNA_helicase_N/primase_C"/>
</dbReference>
<dbReference type="Gene3D" id="3.90.580.10">
    <property type="entry name" value="Zinc finger, CHC2-type domain"/>
    <property type="match status" value="1"/>
</dbReference>
<dbReference type="InterPro" id="IPR006171">
    <property type="entry name" value="TOPRIM_dom"/>
</dbReference>
<comment type="catalytic activity">
    <reaction evidence="12">
        <text>ssDNA + n NTP = ssDNA/pppN(pN)n-1 hybrid + (n-1) diphosphate.</text>
        <dbReference type="EC" id="2.7.7.101"/>
    </reaction>
</comment>
<dbReference type="InterPro" id="IPR036977">
    <property type="entry name" value="DNA_primase_Znf_CHC2"/>
</dbReference>
<evidence type="ECO:0000256" key="6">
    <source>
        <dbReference type="ARBA" id="ARBA00022723"/>
    </source>
</evidence>
<keyword evidence="11 12" id="KW-0804">Transcription</keyword>
<comment type="cofactor">
    <cofactor evidence="12 13 14">
        <name>Zn(2+)</name>
        <dbReference type="ChEBI" id="CHEBI:29105"/>
    </cofactor>
    <text evidence="12 13 14">Binds 1 zinc ion per monomer.</text>
</comment>
<gene>
    <name evidence="12 16" type="primary">dnaG</name>
    <name evidence="16" type="ORF">CINF_1446</name>
</gene>
<feature type="zinc finger region" description="CHC2-type" evidence="12 14">
    <location>
        <begin position="38"/>
        <end position="62"/>
    </location>
</feature>
<organism evidence="16 17">
    <name type="scientific">Candidatus Campylobacter infans</name>
    <dbReference type="NCBI Taxonomy" id="2561898"/>
    <lineage>
        <taxon>Bacteria</taxon>
        <taxon>Pseudomonadati</taxon>
        <taxon>Campylobacterota</taxon>
        <taxon>Epsilonproteobacteria</taxon>
        <taxon>Campylobacterales</taxon>
        <taxon>Campylobacteraceae</taxon>
        <taxon>Campylobacter</taxon>
    </lineage>
</organism>
<evidence type="ECO:0000256" key="14">
    <source>
        <dbReference type="PIRSR" id="PIRSR002811-1"/>
    </source>
</evidence>
<dbReference type="InterPro" id="IPR031988">
    <property type="entry name" value="DnaG_HBD"/>
</dbReference>
<dbReference type="FunFam" id="3.90.580.10:FF:000001">
    <property type="entry name" value="DNA primase"/>
    <property type="match status" value="1"/>
</dbReference>
<dbReference type="HAMAP" id="MF_00974">
    <property type="entry name" value="DNA_primase_DnaG"/>
    <property type="match status" value="1"/>
</dbReference>
<name>A0A7H9CIJ1_9BACT</name>
<dbReference type="InterPro" id="IPR006295">
    <property type="entry name" value="DNA_primase_DnaG"/>
</dbReference>
<evidence type="ECO:0000313" key="16">
    <source>
        <dbReference type="EMBL" id="QLI05926.1"/>
    </source>
</evidence>
<evidence type="ECO:0000313" key="17">
    <source>
        <dbReference type="Proteomes" id="UP000509414"/>
    </source>
</evidence>
<keyword evidence="6 12" id="KW-0479">Metal-binding</keyword>
<keyword evidence="5 12" id="KW-0235">DNA replication</keyword>
<evidence type="ECO:0000256" key="5">
    <source>
        <dbReference type="ARBA" id="ARBA00022705"/>
    </source>
</evidence>
<keyword evidence="10 12" id="KW-0238">DNA-binding</keyword>
<keyword evidence="4 12" id="KW-0548">Nucleotidyltransferase</keyword>
<dbReference type="SMART" id="SM00493">
    <property type="entry name" value="TOPRIM"/>
    <property type="match status" value="1"/>
</dbReference>
<dbReference type="InterPro" id="IPR002694">
    <property type="entry name" value="Znf_CHC2"/>
</dbReference>
<evidence type="ECO:0000256" key="1">
    <source>
        <dbReference type="ARBA" id="ARBA00022478"/>
    </source>
</evidence>
<dbReference type="InterPro" id="IPR037068">
    <property type="entry name" value="DNA_primase_core_N_sf"/>
</dbReference>
<evidence type="ECO:0000256" key="10">
    <source>
        <dbReference type="ARBA" id="ARBA00023125"/>
    </source>
</evidence>
<reference evidence="16 17" key="1">
    <citation type="submission" date="2020-02" db="EMBL/GenBank/DDBJ databases">
        <title>Complete genome sequence of the novel Campylobacter species Candidatus Campylobacter infans.</title>
        <authorList>
            <person name="Duim B."/>
            <person name="Zomer A."/>
            <person name="van der Graaf L."/>
            <person name="Wagenaar J."/>
        </authorList>
    </citation>
    <scope>NUCLEOTIDE SEQUENCE [LARGE SCALE GENOMIC DNA]</scope>
    <source>
        <strain evidence="16 17">19S00001</strain>
    </source>
</reference>
<feature type="domain" description="Toprim" evidence="15">
    <location>
        <begin position="250"/>
        <end position="331"/>
    </location>
</feature>
<keyword evidence="9" id="KW-0460">Magnesium</keyword>
<dbReference type="Pfam" id="PF08275">
    <property type="entry name" value="DNAG_N"/>
    <property type="match status" value="1"/>
</dbReference>
<evidence type="ECO:0000256" key="12">
    <source>
        <dbReference type="HAMAP-Rule" id="MF_00974"/>
    </source>
</evidence>
<dbReference type="GO" id="GO:0008270">
    <property type="term" value="F:zinc ion binding"/>
    <property type="evidence" value="ECO:0007669"/>
    <property type="project" value="UniProtKB-UniRule"/>
</dbReference>
<dbReference type="PIRSF" id="PIRSF002811">
    <property type="entry name" value="DnaG"/>
    <property type="match status" value="1"/>
</dbReference>
<dbReference type="Pfam" id="PF13155">
    <property type="entry name" value="Toprim_2"/>
    <property type="match status" value="1"/>
</dbReference>
<dbReference type="SMART" id="SM00400">
    <property type="entry name" value="ZnF_CHCC"/>
    <property type="match status" value="1"/>
</dbReference>
<dbReference type="InterPro" id="IPR013264">
    <property type="entry name" value="DNAG_N"/>
</dbReference>
<dbReference type="GO" id="GO:0006269">
    <property type="term" value="P:DNA replication, synthesis of primer"/>
    <property type="evidence" value="ECO:0007669"/>
    <property type="project" value="UniProtKB-UniRule"/>
</dbReference>
<dbReference type="InterPro" id="IPR030846">
    <property type="entry name" value="DnaG_bac"/>
</dbReference>
<accession>A0A7H9CIJ1</accession>
<evidence type="ECO:0000256" key="7">
    <source>
        <dbReference type="ARBA" id="ARBA00022771"/>
    </source>
</evidence>
<dbReference type="GO" id="GO:1990077">
    <property type="term" value="C:primosome complex"/>
    <property type="evidence" value="ECO:0007669"/>
    <property type="project" value="UniProtKB-KW"/>
</dbReference>
<dbReference type="EMBL" id="CP049075">
    <property type="protein sequence ID" value="QLI05926.1"/>
    <property type="molecule type" value="Genomic_DNA"/>
</dbReference>
<evidence type="ECO:0000256" key="11">
    <source>
        <dbReference type="ARBA" id="ARBA00023163"/>
    </source>
</evidence>
<dbReference type="PANTHER" id="PTHR30313:SF2">
    <property type="entry name" value="DNA PRIMASE"/>
    <property type="match status" value="1"/>
</dbReference>
<comment type="subunit">
    <text evidence="12">Monomer. Interacts with DnaB.</text>
</comment>
<dbReference type="SUPFAM" id="SSF56731">
    <property type="entry name" value="DNA primase core"/>
    <property type="match status" value="1"/>
</dbReference>
<evidence type="ECO:0000256" key="9">
    <source>
        <dbReference type="ARBA" id="ARBA00022842"/>
    </source>
</evidence>
<protein>
    <recommendedName>
        <fullName evidence="12 13">DNA primase</fullName>
        <ecNumber evidence="12">2.7.7.101</ecNumber>
    </recommendedName>
</protein>
<dbReference type="Pfam" id="PF16730">
    <property type="entry name" value="DnaGprimase_HBD"/>
    <property type="match status" value="1"/>
</dbReference>
<dbReference type="Proteomes" id="UP000509414">
    <property type="component" value="Chromosome"/>
</dbReference>
<dbReference type="Gene3D" id="1.10.860.10">
    <property type="entry name" value="DNAb Helicase, Chain A"/>
    <property type="match status" value="1"/>
</dbReference>
<keyword evidence="1 12" id="KW-0240">DNA-directed RNA polymerase</keyword>
<dbReference type="GO" id="GO:0003899">
    <property type="term" value="F:DNA-directed RNA polymerase activity"/>
    <property type="evidence" value="ECO:0007669"/>
    <property type="project" value="UniProtKB-UniRule"/>
</dbReference>
<evidence type="ECO:0000256" key="2">
    <source>
        <dbReference type="ARBA" id="ARBA00022515"/>
    </source>
</evidence>
<sequence length="567" mass="62947">MIKRSSIDNLAASIDISDLISSYVPLKKNGVHSYVGLCPFHDDRSPSMHVSSDKGLYHCFACGAGGNIFKFIMEIENIDFASAVEKIADMYNISLEYSKNDNTKDYKSAANVLNELNASYKLALFSQDGARALKYLKERGINDAMIERFELGWAGSSAKSIACLQNANIAPSLALKAGAIKQNQKGYYASFIERISFPIYNHIGTLVGFGGRTISGHLAKYVNSPQSEIFDKSRILYGYDKAKNEIFKRKEMIICEGYMDCIMLHLAGFTNAVAVLGTALTPKHLPLIKKENIKVILSFDSDTAGENAAFKSAGLLALNGIDGRAVLINGGKDPAELVASGKANELKTLYSGGVELVEFYIRKTIKNMPLNSPNEKLLALEAVRAFTRNLRPEIIGFYEPLVSSLLGIDITKLNLAQNNNQAFKNQRANFTPNTQILTQNPYKNAHLPQSTKDTLKLSILKNMLLDENLLNYAKTKLIAAMFGQESEHFNAVINNPNDENNELIRALKMDESLEQYDFSDFKRAINRLLMLYFERKIAEILASTDANKSQKIKDLRKAIAIIKNEGI</sequence>
<dbReference type="SUPFAM" id="SSF57783">
    <property type="entry name" value="Zinc beta-ribbon"/>
    <property type="match status" value="1"/>
</dbReference>
<keyword evidence="17" id="KW-1185">Reference proteome</keyword>
<evidence type="ECO:0000256" key="3">
    <source>
        <dbReference type="ARBA" id="ARBA00022679"/>
    </source>
</evidence>
<evidence type="ECO:0000256" key="8">
    <source>
        <dbReference type="ARBA" id="ARBA00022833"/>
    </source>
</evidence>
<keyword evidence="3 12" id="KW-0808">Transferase</keyword>
<dbReference type="GO" id="GO:0003677">
    <property type="term" value="F:DNA binding"/>
    <property type="evidence" value="ECO:0007669"/>
    <property type="project" value="UniProtKB-KW"/>
</dbReference>
<evidence type="ECO:0000256" key="4">
    <source>
        <dbReference type="ARBA" id="ARBA00022695"/>
    </source>
</evidence>
<dbReference type="Gene3D" id="3.90.980.10">
    <property type="entry name" value="DNA primase, catalytic core, N-terminal domain"/>
    <property type="match status" value="1"/>
</dbReference>
<comment type="domain">
    <text evidence="12">Contains an N-terminal zinc-binding domain, a central core domain that contains the primase activity, and a C-terminal DnaB-binding domain.</text>
</comment>
<dbReference type="GO" id="GO:0000428">
    <property type="term" value="C:DNA-directed RNA polymerase complex"/>
    <property type="evidence" value="ECO:0007669"/>
    <property type="project" value="UniProtKB-KW"/>
</dbReference>
<dbReference type="Pfam" id="PF01807">
    <property type="entry name" value="Zn_ribbon_DnaG"/>
    <property type="match status" value="1"/>
</dbReference>
<evidence type="ECO:0000259" key="15">
    <source>
        <dbReference type="PROSITE" id="PS50880"/>
    </source>
</evidence>
<dbReference type="PANTHER" id="PTHR30313">
    <property type="entry name" value="DNA PRIMASE"/>
    <property type="match status" value="1"/>
</dbReference>